<keyword evidence="4" id="KW-0812">Transmembrane</keyword>
<dbReference type="SMART" id="SM00740">
    <property type="entry name" value="PASTA"/>
    <property type="match status" value="2"/>
</dbReference>
<gene>
    <name evidence="6" type="ORF">DWW32_05130</name>
</gene>
<dbReference type="EMBL" id="QRYQ01000007">
    <property type="protein sequence ID" value="RGU92183.1"/>
    <property type="molecule type" value="Genomic_DNA"/>
</dbReference>
<dbReference type="SUPFAM" id="SSF56601">
    <property type="entry name" value="beta-lactamase/transpeptidase-like"/>
    <property type="match status" value="1"/>
</dbReference>
<sequence>MSVRKSNNELFKMILRMAFIGTLVVANVLFTMVTHRHLWSQKDVLDKRIASSIVEKTVTAKRGTIYDRNHTVIAQQTKAYTIVAYLDSGVVDANGNPNYVKNIESTAKKLKSVLGDEVDEKTLIKIMKSAKKAGKSQTELGAGTKRIKKSAMKEIKKLKIDGIGFIDAVSRYYPATPYSSNLVGFAAFDEDTQSIEGKMGLELSLNELLKGKNGSEQYQQTVDGSKLPGTTKVIEQAKNGNDVVLTLDSSLQSTVESQLQATMENENAKSAWCIVMEVETGKVLAWASYPTFDQNEHKEIPSYQDAISTSTYEPGSVMKPFTYAIAMDTNVYPYNQTFSSYQFWYNYDLNTAKISRVAIGTKTPYPYIADALDEDFGTITFDQALAFSSNVGICELLANYVNYSQYCDYLDKFGFFQKVNTPYVAQSLGVKNVGLPTDYLSTGFGQASSITVLQLCQAYTSIFNDGTMVRPYVIDSIVDSDTGQTVKKYKKKAVGTPISSQSAKEVQELMSHVTDEGASGHRFKMDGVDLLMKTGTAQIYNENLGKYDPDYHTSSVMAAAPANDPKVMVYYGLVSTNITSYSAEPFKKIMRDTLQTYGVSTTPTTQTQDTYEKWESYSMPSLVNHTIDYAHEKMKDKKVHFEVIGDGTSVVGQYPDANITINSNDRIFVLTNGSKITMPNMTGWTRKDITVFWQLTGIGIKTSGYGKVTSQNVEEGTTISTDTKIEVTLE</sequence>
<dbReference type="Gene3D" id="2.20.70.70">
    <property type="match status" value="1"/>
</dbReference>
<dbReference type="SUPFAM" id="SSF54184">
    <property type="entry name" value="Penicillin-binding protein 2x (pbp-2x), c-terminal domain"/>
    <property type="match status" value="2"/>
</dbReference>
<dbReference type="Gene3D" id="3.30.70.2110">
    <property type="match status" value="1"/>
</dbReference>
<dbReference type="Proteomes" id="UP000265489">
    <property type="component" value="Unassembled WGS sequence"/>
</dbReference>
<dbReference type="Gene3D" id="3.90.1310.10">
    <property type="entry name" value="Penicillin-binding protein 2a (Domain 2)"/>
    <property type="match status" value="1"/>
</dbReference>
<comment type="similarity">
    <text evidence="2">Belongs to the transpeptidase family.</text>
</comment>
<dbReference type="InterPro" id="IPR036138">
    <property type="entry name" value="PBP_dimer_sf"/>
</dbReference>
<dbReference type="Gene3D" id="3.40.710.10">
    <property type="entry name" value="DD-peptidase/beta-lactamase superfamily"/>
    <property type="match status" value="1"/>
</dbReference>
<organism evidence="6 7">
    <name type="scientific">Holdemanella biformis</name>
    <dbReference type="NCBI Taxonomy" id="1735"/>
    <lineage>
        <taxon>Bacteria</taxon>
        <taxon>Bacillati</taxon>
        <taxon>Bacillota</taxon>
        <taxon>Erysipelotrichia</taxon>
        <taxon>Erysipelotrichales</taxon>
        <taxon>Erysipelotrichaceae</taxon>
        <taxon>Holdemanella</taxon>
    </lineage>
</organism>
<evidence type="ECO:0000256" key="2">
    <source>
        <dbReference type="ARBA" id="ARBA00007171"/>
    </source>
</evidence>
<dbReference type="CDD" id="cd06575">
    <property type="entry name" value="PASTA_Pbp2x-like_2"/>
    <property type="match status" value="1"/>
</dbReference>
<dbReference type="CDD" id="cd06576">
    <property type="entry name" value="PASTA_Pbp2x-like_1"/>
    <property type="match status" value="1"/>
</dbReference>
<evidence type="ECO:0000256" key="3">
    <source>
        <dbReference type="ARBA" id="ARBA00023136"/>
    </source>
</evidence>
<dbReference type="PANTHER" id="PTHR30627">
    <property type="entry name" value="PEPTIDOGLYCAN D,D-TRANSPEPTIDASE"/>
    <property type="match status" value="1"/>
</dbReference>
<comment type="caution">
    <text evidence="6">The sequence shown here is derived from an EMBL/GenBank/DDBJ whole genome shotgun (WGS) entry which is preliminary data.</text>
</comment>
<feature type="transmembrane region" description="Helical" evidence="4">
    <location>
        <begin position="14"/>
        <end position="33"/>
    </location>
</feature>
<keyword evidence="4" id="KW-1133">Transmembrane helix</keyword>
<evidence type="ECO:0000313" key="7">
    <source>
        <dbReference type="Proteomes" id="UP000265489"/>
    </source>
</evidence>
<dbReference type="SUPFAM" id="SSF56519">
    <property type="entry name" value="Penicillin binding protein dimerisation domain"/>
    <property type="match status" value="1"/>
</dbReference>
<feature type="domain" description="PASTA" evidence="5">
    <location>
        <begin position="672"/>
        <end position="730"/>
    </location>
</feature>
<dbReference type="GO" id="GO:0005886">
    <property type="term" value="C:plasma membrane"/>
    <property type="evidence" value="ECO:0007669"/>
    <property type="project" value="TreeGrafter"/>
</dbReference>
<reference evidence="6 7" key="1">
    <citation type="submission" date="2018-08" db="EMBL/GenBank/DDBJ databases">
        <title>A genome reference for cultivated species of the human gut microbiota.</title>
        <authorList>
            <person name="Zou Y."/>
            <person name="Xue W."/>
            <person name="Luo G."/>
        </authorList>
    </citation>
    <scope>NUCLEOTIDE SEQUENCE [LARGE SCALE GENOMIC DNA]</scope>
    <source>
        <strain evidence="6 7">AF15-20</strain>
    </source>
</reference>
<evidence type="ECO:0000256" key="1">
    <source>
        <dbReference type="ARBA" id="ARBA00004370"/>
    </source>
</evidence>
<dbReference type="PROSITE" id="PS51178">
    <property type="entry name" value="PASTA"/>
    <property type="match status" value="1"/>
</dbReference>
<evidence type="ECO:0000313" key="6">
    <source>
        <dbReference type="EMBL" id="RGU92183.1"/>
    </source>
</evidence>
<dbReference type="AlphaFoldDB" id="A0A395WBG6"/>
<dbReference type="InterPro" id="IPR012338">
    <property type="entry name" value="Beta-lactam/transpept-like"/>
</dbReference>
<dbReference type="Pfam" id="PF00905">
    <property type="entry name" value="Transpeptidase"/>
    <property type="match status" value="1"/>
</dbReference>
<dbReference type="GO" id="GO:0071555">
    <property type="term" value="P:cell wall organization"/>
    <property type="evidence" value="ECO:0007669"/>
    <property type="project" value="TreeGrafter"/>
</dbReference>
<proteinExistence type="inferred from homology"/>
<dbReference type="PANTHER" id="PTHR30627:SF1">
    <property type="entry name" value="PEPTIDOGLYCAN D,D-TRANSPEPTIDASE FTSI"/>
    <property type="match status" value="1"/>
</dbReference>
<dbReference type="InterPro" id="IPR005543">
    <property type="entry name" value="PASTA_dom"/>
</dbReference>
<dbReference type="InterPro" id="IPR001460">
    <property type="entry name" value="PCN-bd_Tpept"/>
</dbReference>
<dbReference type="InterPro" id="IPR050515">
    <property type="entry name" value="Beta-lactam/transpept"/>
</dbReference>
<name>A0A395WBG6_9FIRM</name>
<protein>
    <submittedName>
        <fullName evidence="6">Penicillin-binding protein</fullName>
    </submittedName>
</protein>
<dbReference type="Pfam" id="PF03717">
    <property type="entry name" value="PBP_dimer"/>
    <property type="match status" value="1"/>
</dbReference>
<keyword evidence="3 4" id="KW-0472">Membrane</keyword>
<evidence type="ECO:0000256" key="4">
    <source>
        <dbReference type="SAM" id="Phobius"/>
    </source>
</evidence>
<dbReference type="InterPro" id="IPR005311">
    <property type="entry name" value="PBP_dimer"/>
</dbReference>
<accession>A0A395WBG6</accession>
<evidence type="ECO:0000259" key="5">
    <source>
        <dbReference type="PROSITE" id="PS51178"/>
    </source>
</evidence>
<dbReference type="GO" id="GO:0008658">
    <property type="term" value="F:penicillin binding"/>
    <property type="evidence" value="ECO:0007669"/>
    <property type="project" value="InterPro"/>
</dbReference>
<dbReference type="Pfam" id="PF03793">
    <property type="entry name" value="PASTA"/>
    <property type="match status" value="2"/>
</dbReference>
<comment type="subcellular location">
    <subcellularLocation>
        <location evidence="1">Membrane</location>
    </subcellularLocation>
</comment>
<dbReference type="RefSeq" id="WP_118325006.1">
    <property type="nucleotide sequence ID" value="NZ_QRYQ01000007.1"/>
</dbReference>